<evidence type="ECO:0000256" key="1">
    <source>
        <dbReference type="SAM" id="Phobius"/>
    </source>
</evidence>
<gene>
    <name evidence="2" type="ORF">K431DRAFT_129989</name>
</gene>
<sequence length="195" mass="22070">MPRIGNRVLGMSKARLVGWVLASGCRITLPLRLVLGWRIHILLGLKILQLLGLRLLELLYLLILLLVLGRWRWRRPCLLLVYLLPVWIPSIIAPAAVAAVAVCIVLRCIRHLRASTKRSYNTPWHGNIQHHRTAPEKEISPKHLSIPTGQASILFSPTAARLSFRRLIKVPSSLKRGTRVTLRPYCSVCRDKPAK</sequence>
<evidence type="ECO:0000313" key="2">
    <source>
        <dbReference type="EMBL" id="KAF2718557.1"/>
    </source>
</evidence>
<dbReference type="EMBL" id="MU003823">
    <property type="protein sequence ID" value="KAF2718557.1"/>
    <property type="molecule type" value="Genomic_DNA"/>
</dbReference>
<comment type="caution">
    <text evidence="2">The sequence shown here is derived from an EMBL/GenBank/DDBJ whole genome shotgun (WGS) entry which is preliminary data.</text>
</comment>
<keyword evidence="1" id="KW-0472">Membrane</keyword>
<keyword evidence="3" id="KW-1185">Reference proteome</keyword>
<protein>
    <submittedName>
        <fullName evidence="2">Uncharacterized protein</fullName>
    </submittedName>
</protein>
<dbReference type="AlphaFoldDB" id="A0A9P4UK11"/>
<proteinExistence type="predicted"/>
<evidence type="ECO:0000313" key="3">
    <source>
        <dbReference type="Proteomes" id="UP000799441"/>
    </source>
</evidence>
<feature type="transmembrane region" description="Helical" evidence="1">
    <location>
        <begin position="16"/>
        <end position="35"/>
    </location>
</feature>
<feature type="transmembrane region" description="Helical" evidence="1">
    <location>
        <begin position="87"/>
        <end position="109"/>
    </location>
</feature>
<accession>A0A9P4UK11</accession>
<organism evidence="2 3">
    <name type="scientific">Polychaeton citri CBS 116435</name>
    <dbReference type="NCBI Taxonomy" id="1314669"/>
    <lineage>
        <taxon>Eukaryota</taxon>
        <taxon>Fungi</taxon>
        <taxon>Dikarya</taxon>
        <taxon>Ascomycota</taxon>
        <taxon>Pezizomycotina</taxon>
        <taxon>Dothideomycetes</taxon>
        <taxon>Dothideomycetidae</taxon>
        <taxon>Capnodiales</taxon>
        <taxon>Capnodiaceae</taxon>
        <taxon>Polychaeton</taxon>
    </lineage>
</organism>
<dbReference type="Proteomes" id="UP000799441">
    <property type="component" value="Unassembled WGS sequence"/>
</dbReference>
<name>A0A9P4UK11_9PEZI</name>
<feature type="transmembrane region" description="Helical" evidence="1">
    <location>
        <begin position="47"/>
        <end position="67"/>
    </location>
</feature>
<keyword evidence="1" id="KW-1133">Transmembrane helix</keyword>
<reference evidence="2" key="1">
    <citation type="journal article" date="2020" name="Stud. Mycol.">
        <title>101 Dothideomycetes genomes: a test case for predicting lifestyles and emergence of pathogens.</title>
        <authorList>
            <person name="Haridas S."/>
            <person name="Albert R."/>
            <person name="Binder M."/>
            <person name="Bloem J."/>
            <person name="Labutti K."/>
            <person name="Salamov A."/>
            <person name="Andreopoulos B."/>
            <person name="Baker S."/>
            <person name="Barry K."/>
            <person name="Bills G."/>
            <person name="Bluhm B."/>
            <person name="Cannon C."/>
            <person name="Castanera R."/>
            <person name="Culley D."/>
            <person name="Daum C."/>
            <person name="Ezra D."/>
            <person name="Gonzalez J."/>
            <person name="Henrissat B."/>
            <person name="Kuo A."/>
            <person name="Liang C."/>
            <person name="Lipzen A."/>
            <person name="Lutzoni F."/>
            <person name="Magnuson J."/>
            <person name="Mondo S."/>
            <person name="Nolan M."/>
            <person name="Ohm R."/>
            <person name="Pangilinan J."/>
            <person name="Park H.-J."/>
            <person name="Ramirez L."/>
            <person name="Alfaro M."/>
            <person name="Sun H."/>
            <person name="Tritt A."/>
            <person name="Yoshinaga Y."/>
            <person name="Zwiers L.-H."/>
            <person name="Turgeon B."/>
            <person name="Goodwin S."/>
            <person name="Spatafora J."/>
            <person name="Crous P."/>
            <person name="Grigoriev I."/>
        </authorList>
    </citation>
    <scope>NUCLEOTIDE SEQUENCE</scope>
    <source>
        <strain evidence="2">CBS 116435</strain>
    </source>
</reference>
<keyword evidence="1" id="KW-0812">Transmembrane</keyword>